<keyword evidence="2" id="KW-1185">Reference proteome</keyword>
<dbReference type="Proteomes" id="UP000796761">
    <property type="component" value="Unassembled WGS sequence"/>
</dbReference>
<evidence type="ECO:0000313" key="2">
    <source>
        <dbReference type="Proteomes" id="UP000796761"/>
    </source>
</evidence>
<dbReference type="EMBL" id="SWJQ01000229">
    <property type="protein sequence ID" value="TRZ18200.1"/>
    <property type="molecule type" value="Genomic_DNA"/>
</dbReference>
<sequence length="85" mass="9692">MARKKNHFATTRRAESEVAKIYSICSLGLRQDDSMQCKVTPKDVEDKWFKNKRKVLNANLLTPELNGKGIKENILNGFGSLCHKK</sequence>
<comment type="caution">
    <text evidence="1">The sequence shown here is derived from an EMBL/GenBank/DDBJ whole genome shotgun (WGS) entry which is preliminary data.</text>
</comment>
<accession>A0A8K1LL39</accession>
<evidence type="ECO:0000313" key="1">
    <source>
        <dbReference type="EMBL" id="TRZ18200.1"/>
    </source>
</evidence>
<organism evidence="1 2">
    <name type="scientific">Zosterops borbonicus</name>
    <dbReference type="NCBI Taxonomy" id="364589"/>
    <lineage>
        <taxon>Eukaryota</taxon>
        <taxon>Metazoa</taxon>
        <taxon>Chordata</taxon>
        <taxon>Craniata</taxon>
        <taxon>Vertebrata</taxon>
        <taxon>Euteleostomi</taxon>
        <taxon>Archelosauria</taxon>
        <taxon>Archosauria</taxon>
        <taxon>Dinosauria</taxon>
        <taxon>Saurischia</taxon>
        <taxon>Theropoda</taxon>
        <taxon>Coelurosauria</taxon>
        <taxon>Aves</taxon>
        <taxon>Neognathae</taxon>
        <taxon>Neoaves</taxon>
        <taxon>Telluraves</taxon>
        <taxon>Australaves</taxon>
        <taxon>Passeriformes</taxon>
        <taxon>Sylvioidea</taxon>
        <taxon>Zosteropidae</taxon>
        <taxon>Zosterops</taxon>
    </lineage>
</organism>
<name>A0A8K1LL39_9PASS</name>
<protein>
    <submittedName>
        <fullName evidence="1">Uncharacterized protein</fullName>
    </submittedName>
</protein>
<proteinExistence type="predicted"/>
<gene>
    <name evidence="1" type="ORF">HGM15179_008866</name>
</gene>
<reference evidence="1" key="1">
    <citation type="submission" date="2019-04" db="EMBL/GenBank/DDBJ databases">
        <title>Genome assembly of Zosterops borbonicus 15179.</title>
        <authorList>
            <person name="Leroy T."/>
            <person name="Anselmetti Y."/>
            <person name="Tilak M.-K."/>
            <person name="Nabholz B."/>
        </authorList>
    </citation>
    <scope>NUCLEOTIDE SEQUENCE</scope>
    <source>
        <strain evidence="1">HGM_15179</strain>
        <tissue evidence="1">Muscle</tissue>
    </source>
</reference>
<dbReference type="AlphaFoldDB" id="A0A8K1LL39"/>